<dbReference type="Pfam" id="PF00294">
    <property type="entry name" value="PfkB"/>
    <property type="match status" value="1"/>
</dbReference>
<sequence>MNVNTVFEDFNNLRALIIGDIMIDSYLWGKVERISPEAPVPVLNVQRREYRLGGAANVALNVQALGATPVLCAVVGDDADGTKMLDILSDNGLATEGILQSANRITTVKHRVISGSHHLLRIDSEDDSVIKAAEQEALLQKIAALLPTCQVVIFEDYDKGVLCENVIQQTIKLAQELQIPTVVDPKKRNFMHYTGASLFKPNLKELREGLKIEVDINDDAQIAQSVEQLKARLGVEAALLTLSERGMYLDMNAQKHHVPAHLRQISDVSGAGDTVVSIAALCMALRLPPRQVVELANLGGGLVCEHVGVVPINKARLKEEAEKLEI</sequence>
<dbReference type="EMBL" id="FOLE01000004">
    <property type="protein sequence ID" value="SFC28965.1"/>
    <property type="molecule type" value="Genomic_DNA"/>
</dbReference>
<dbReference type="RefSeq" id="WP_091510774.1">
    <property type="nucleotide sequence ID" value="NZ_FOLE01000004.1"/>
</dbReference>
<dbReference type="GO" id="GO:0033786">
    <property type="term" value="F:heptose-1-phosphate adenylyltransferase activity"/>
    <property type="evidence" value="ECO:0007669"/>
    <property type="project" value="TreeGrafter"/>
</dbReference>
<evidence type="ECO:0000259" key="3">
    <source>
        <dbReference type="Pfam" id="PF00294"/>
    </source>
</evidence>
<evidence type="ECO:0000313" key="5">
    <source>
        <dbReference type="Proteomes" id="UP000199514"/>
    </source>
</evidence>
<dbReference type="Gene3D" id="3.40.1190.20">
    <property type="match status" value="1"/>
</dbReference>
<dbReference type="InterPro" id="IPR029056">
    <property type="entry name" value="Ribokinase-like"/>
</dbReference>
<dbReference type="SUPFAM" id="SSF53613">
    <property type="entry name" value="Ribokinase-like"/>
    <property type="match status" value="1"/>
</dbReference>
<dbReference type="InterPro" id="IPR011913">
    <property type="entry name" value="RfaE_dom_I"/>
</dbReference>
<evidence type="ECO:0000313" key="4">
    <source>
        <dbReference type="EMBL" id="SFC28965.1"/>
    </source>
</evidence>
<name>A0A1I1HYV2_9BACT</name>
<dbReference type="OrthoDB" id="9802794at2"/>
<dbReference type="InterPro" id="IPR002173">
    <property type="entry name" value="Carboh/pur_kinase_PfkB_CS"/>
</dbReference>
<dbReference type="CDD" id="cd01172">
    <property type="entry name" value="RfaE_like"/>
    <property type="match status" value="1"/>
</dbReference>
<dbReference type="Proteomes" id="UP000199514">
    <property type="component" value="Unassembled WGS sequence"/>
</dbReference>
<keyword evidence="5" id="KW-1185">Reference proteome</keyword>
<dbReference type="GO" id="GO:0033785">
    <property type="term" value="F:heptose 7-phosphate kinase activity"/>
    <property type="evidence" value="ECO:0007669"/>
    <property type="project" value="TreeGrafter"/>
</dbReference>
<dbReference type="GO" id="GO:0005829">
    <property type="term" value="C:cytosol"/>
    <property type="evidence" value="ECO:0007669"/>
    <property type="project" value="TreeGrafter"/>
</dbReference>
<proteinExistence type="predicted"/>
<gene>
    <name evidence="4" type="ORF">SAMN05421780_104139</name>
</gene>
<feature type="domain" description="Carbohydrate kinase PfkB" evidence="3">
    <location>
        <begin position="16"/>
        <end position="310"/>
    </location>
</feature>
<dbReference type="AlphaFoldDB" id="A0A1I1HYV2"/>
<dbReference type="PANTHER" id="PTHR46969">
    <property type="entry name" value="BIFUNCTIONAL PROTEIN HLDE"/>
    <property type="match status" value="1"/>
</dbReference>
<dbReference type="InterPro" id="IPR011611">
    <property type="entry name" value="PfkB_dom"/>
</dbReference>
<evidence type="ECO:0000256" key="2">
    <source>
        <dbReference type="ARBA" id="ARBA00022777"/>
    </source>
</evidence>
<protein>
    <submittedName>
        <fullName evidence="4">RfaE bifunctional protein, domain I</fullName>
    </submittedName>
</protein>
<organism evidence="4 5">
    <name type="scientific">Flexibacter flexilis DSM 6793</name>
    <dbReference type="NCBI Taxonomy" id="927664"/>
    <lineage>
        <taxon>Bacteria</taxon>
        <taxon>Pseudomonadati</taxon>
        <taxon>Bacteroidota</taxon>
        <taxon>Cytophagia</taxon>
        <taxon>Cytophagales</taxon>
        <taxon>Flexibacteraceae</taxon>
        <taxon>Flexibacter</taxon>
    </lineage>
</organism>
<evidence type="ECO:0000256" key="1">
    <source>
        <dbReference type="ARBA" id="ARBA00022679"/>
    </source>
</evidence>
<dbReference type="PANTHER" id="PTHR46969:SF1">
    <property type="entry name" value="BIFUNCTIONAL PROTEIN HLDE"/>
    <property type="match status" value="1"/>
</dbReference>
<keyword evidence="2" id="KW-0418">Kinase</keyword>
<keyword evidence="1" id="KW-0808">Transferase</keyword>
<dbReference type="GO" id="GO:0016773">
    <property type="term" value="F:phosphotransferase activity, alcohol group as acceptor"/>
    <property type="evidence" value="ECO:0007669"/>
    <property type="project" value="InterPro"/>
</dbReference>
<dbReference type="PROSITE" id="PS00583">
    <property type="entry name" value="PFKB_KINASES_1"/>
    <property type="match status" value="1"/>
</dbReference>
<dbReference type="STRING" id="927664.SAMN05421780_104139"/>
<accession>A0A1I1HYV2</accession>
<reference evidence="4 5" key="1">
    <citation type="submission" date="2016-10" db="EMBL/GenBank/DDBJ databases">
        <authorList>
            <person name="de Groot N.N."/>
        </authorList>
    </citation>
    <scope>NUCLEOTIDE SEQUENCE [LARGE SCALE GENOMIC DNA]</scope>
    <source>
        <strain evidence="4 5">DSM 6793</strain>
    </source>
</reference>